<organism evidence="4 5">
    <name type="scientific">Pieris macdunnoughi</name>
    <dbReference type="NCBI Taxonomy" id="345717"/>
    <lineage>
        <taxon>Eukaryota</taxon>
        <taxon>Metazoa</taxon>
        <taxon>Ecdysozoa</taxon>
        <taxon>Arthropoda</taxon>
        <taxon>Hexapoda</taxon>
        <taxon>Insecta</taxon>
        <taxon>Pterygota</taxon>
        <taxon>Neoptera</taxon>
        <taxon>Endopterygota</taxon>
        <taxon>Lepidoptera</taxon>
        <taxon>Glossata</taxon>
        <taxon>Ditrysia</taxon>
        <taxon>Papilionoidea</taxon>
        <taxon>Pieridae</taxon>
        <taxon>Pierinae</taxon>
        <taxon>Pieris</taxon>
    </lineage>
</organism>
<protein>
    <recommendedName>
        <fullName evidence="3">Chitin-binding type-4 domain-containing protein</fullName>
    </recommendedName>
</protein>
<evidence type="ECO:0000313" key="5">
    <source>
        <dbReference type="Proteomes" id="UP000663880"/>
    </source>
</evidence>
<feature type="domain" description="Chitin-binding type-4" evidence="3">
    <location>
        <begin position="31"/>
        <end position="215"/>
    </location>
</feature>
<name>A0A821PBP6_9NEOP</name>
<dbReference type="Pfam" id="PF03067">
    <property type="entry name" value="LPMO_10"/>
    <property type="match status" value="1"/>
</dbReference>
<feature type="transmembrane region" description="Helical" evidence="2">
    <location>
        <begin position="251"/>
        <end position="276"/>
    </location>
</feature>
<reference evidence="4" key="1">
    <citation type="submission" date="2021-02" db="EMBL/GenBank/DDBJ databases">
        <authorList>
            <person name="Steward A R."/>
        </authorList>
    </citation>
    <scope>NUCLEOTIDE SEQUENCE</scope>
</reference>
<feature type="region of interest" description="Disordered" evidence="1">
    <location>
        <begin position="290"/>
        <end position="319"/>
    </location>
</feature>
<gene>
    <name evidence="4" type="ORF">PMACD_LOCUS3554</name>
</gene>
<keyword evidence="5" id="KW-1185">Reference proteome</keyword>
<dbReference type="Proteomes" id="UP000663880">
    <property type="component" value="Unassembled WGS sequence"/>
</dbReference>
<evidence type="ECO:0000256" key="1">
    <source>
        <dbReference type="SAM" id="MobiDB-lite"/>
    </source>
</evidence>
<dbReference type="AlphaFoldDB" id="A0A821PBP6"/>
<evidence type="ECO:0000313" key="4">
    <source>
        <dbReference type="EMBL" id="CAF4802916.1"/>
    </source>
</evidence>
<dbReference type="InterPro" id="IPR004302">
    <property type="entry name" value="Cellulose/chitin-bd_N"/>
</dbReference>
<evidence type="ECO:0000259" key="3">
    <source>
        <dbReference type="Pfam" id="PF03067"/>
    </source>
</evidence>
<dbReference type="OrthoDB" id="64893at2759"/>
<feature type="region of interest" description="Disordered" evidence="1">
    <location>
        <begin position="225"/>
        <end position="244"/>
    </location>
</feature>
<keyword evidence="2" id="KW-0812">Transmembrane</keyword>
<keyword evidence="2" id="KW-0472">Membrane</keyword>
<dbReference type="PANTHER" id="PTHR21113">
    <property type="entry name" value="AGAP001705-PA"/>
    <property type="match status" value="1"/>
</dbReference>
<proteinExistence type="predicted"/>
<sequence>MYHEKSSYEIAKIIWSALAVVFILSVEVRGHGRLIEPPSRASAWRFGFDTPHNYNDHELYCGGFTRQWNRNNGKCGVCGDAWDAPKPRAHELGGRFGQGVIVRKYAPRDVIIIKIELTASHNGFFEFRVCEDPRGEQDCLDKHVLLLDGRHDSKYYPREGNKIYEMKYQLPEGLECSHCILQWRYIAGNNWGTCANGTGAVGCGPQEEFRACADIAIGDKFTTTTKRPRPTYVPPSRRPTTPIPEETSGSAWYGVVVAIITLLIALVLLAGVYLYFYGGGVRIKSLLKSKAAPPAPVPPPRHKKLSLSRENPPIISSPKLISESGFETVDLRK</sequence>
<comment type="caution">
    <text evidence="4">The sequence shown here is derived from an EMBL/GenBank/DDBJ whole genome shotgun (WGS) entry which is preliminary data.</text>
</comment>
<keyword evidence="2" id="KW-1133">Transmembrane helix</keyword>
<dbReference type="PANTHER" id="PTHR21113:SF4">
    <property type="entry name" value="CHITIN-BINDING TYPE-4 DOMAIN-CONTAINING PROTEIN"/>
    <property type="match status" value="1"/>
</dbReference>
<dbReference type="EMBL" id="CAJOBZ010000006">
    <property type="protein sequence ID" value="CAF4802916.1"/>
    <property type="molecule type" value="Genomic_DNA"/>
</dbReference>
<accession>A0A821PBP6</accession>
<evidence type="ECO:0000256" key="2">
    <source>
        <dbReference type="SAM" id="Phobius"/>
    </source>
</evidence>